<feature type="domain" description="Protein kinase" evidence="10">
    <location>
        <begin position="1"/>
        <end position="80"/>
    </location>
</feature>
<proteinExistence type="predicted"/>
<evidence type="ECO:0000256" key="9">
    <source>
        <dbReference type="ARBA" id="ARBA00048679"/>
    </source>
</evidence>
<evidence type="ECO:0000259" key="10">
    <source>
        <dbReference type="PROSITE" id="PS50011"/>
    </source>
</evidence>
<dbReference type="GO" id="GO:0004674">
    <property type="term" value="F:protein serine/threonine kinase activity"/>
    <property type="evidence" value="ECO:0007669"/>
    <property type="project" value="UniProtKB-EC"/>
</dbReference>
<sequence length="80" mass="8825">MGNLQSYLDSHNQEVTSEQRRVWMRHAAEAMAVAHSPAIIHCDLTPRNFLLNDALELHLSTFASSSVAGSRPSNTTSAQF</sequence>
<dbReference type="OrthoDB" id="1668230at2759"/>
<evidence type="ECO:0000256" key="5">
    <source>
        <dbReference type="ARBA" id="ARBA00019973"/>
    </source>
</evidence>
<evidence type="ECO:0000256" key="1">
    <source>
        <dbReference type="ARBA" id="ARBA00003747"/>
    </source>
</evidence>
<protein>
    <recommendedName>
        <fullName evidence="5">EKC/KEOPS complex subunit BUD32</fullName>
        <ecNumber evidence="3">2.7.11.1</ecNumber>
    </recommendedName>
    <alternativeName>
        <fullName evidence="6 7">Atypical Serine/threonine protein kinase BUD32</fullName>
    </alternativeName>
    <alternativeName>
        <fullName evidence="4">EKC/KEOPS complex subunit bud32</fullName>
    </alternativeName>
</protein>
<keyword evidence="11" id="KW-0418">Kinase</keyword>
<dbReference type="SUPFAM" id="SSF56112">
    <property type="entry name" value="Protein kinase-like (PK-like)"/>
    <property type="match status" value="1"/>
</dbReference>
<evidence type="ECO:0000256" key="8">
    <source>
        <dbReference type="ARBA" id="ARBA00047899"/>
    </source>
</evidence>
<evidence type="ECO:0000256" key="3">
    <source>
        <dbReference type="ARBA" id="ARBA00012513"/>
    </source>
</evidence>
<comment type="catalytic activity">
    <reaction evidence="8">
        <text>L-threonyl-[protein] + ATP = O-phospho-L-threonyl-[protein] + ADP + H(+)</text>
        <dbReference type="Rhea" id="RHEA:46608"/>
        <dbReference type="Rhea" id="RHEA-COMP:11060"/>
        <dbReference type="Rhea" id="RHEA-COMP:11605"/>
        <dbReference type="ChEBI" id="CHEBI:15378"/>
        <dbReference type="ChEBI" id="CHEBI:30013"/>
        <dbReference type="ChEBI" id="CHEBI:30616"/>
        <dbReference type="ChEBI" id="CHEBI:61977"/>
        <dbReference type="ChEBI" id="CHEBI:456216"/>
        <dbReference type="EC" id="2.7.11.1"/>
    </reaction>
</comment>
<dbReference type="RefSeq" id="XP_018699458.1">
    <property type="nucleotide sequence ID" value="XM_018853363.1"/>
</dbReference>
<dbReference type="GO" id="GO:0005524">
    <property type="term" value="F:ATP binding"/>
    <property type="evidence" value="ECO:0007669"/>
    <property type="project" value="InterPro"/>
</dbReference>
<dbReference type="GeneID" id="30026054"/>
<comment type="catalytic activity">
    <reaction evidence="9">
        <text>L-seryl-[protein] + ATP = O-phospho-L-seryl-[protein] + ADP + H(+)</text>
        <dbReference type="Rhea" id="RHEA:17989"/>
        <dbReference type="Rhea" id="RHEA-COMP:9863"/>
        <dbReference type="Rhea" id="RHEA-COMP:11604"/>
        <dbReference type="ChEBI" id="CHEBI:15378"/>
        <dbReference type="ChEBI" id="CHEBI:29999"/>
        <dbReference type="ChEBI" id="CHEBI:30616"/>
        <dbReference type="ChEBI" id="CHEBI:83421"/>
        <dbReference type="ChEBI" id="CHEBI:456216"/>
        <dbReference type="EC" id="2.7.11.1"/>
    </reaction>
</comment>
<dbReference type="InterPro" id="IPR011009">
    <property type="entry name" value="Kinase-like_dom_sf"/>
</dbReference>
<dbReference type="STRING" id="1081104.A0A167D1C8"/>
<organism evidence="11 12">
    <name type="scientific">Cordyceps fumosorosea (strain ARSEF 2679)</name>
    <name type="common">Isaria fumosorosea</name>
    <dbReference type="NCBI Taxonomy" id="1081104"/>
    <lineage>
        <taxon>Eukaryota</taxon>
        <taxon>Fungi</taxon>
        <taxon>Dikarya</taxon>
        <taxon>Ascomycota</taxon>
        <taxon>Pezizomycotina</taxon>
        <taxon>Sordariomycetes</taxon>
        <taxon>Hypocreomycetidae</taxon>
        <taxon>Hypocreales</taxon>
        <taxon>Cordycipitaceae</taxon>
        <taxon>Cordyceps</taxon>
    </lineage>
</organism>
<gene>
    <name evidence="11" type="ORF">ISF_09762</name>
</gene>
<dbReference type="Proteomes" id="UP000076744">
    <property type="component" value="Unassembled WGS sequence"/>
</dbReference>
<comment type="function">
    <text evidence="1">Component of the EKC/KEOPS complex that is required for the formation of a threonylcarbamoyl group on adenosine at position 37 (t(6)A37) in tRNAs that read codons beginning with adenine. The complex is probably involved in the transfer of the threonylcarbamoyl moiety of threonylcarbamoyl-AMP (TC-AMP) to the N6 group of A37. BUD32 has ATPase activity in the context of the EKC/KEOPS complex and likely plays a supporting role to the catalytic subunit KAE1. The EKC/KEOPS complex also promotes both telomere uncapping and telomere elongation. The complex is required for efficient recruitment of transcriptional coactivators.</text>
</comment>
<keyword evidence="12" id="KW-1185">Reference proteome</keyword>
<evidence type="ECO:0000256" key="4">
    <source>
        <dbReference type="ARBA" id="ARBA00013948"/>
    </source>
</evidence>
<dbReference type="EC" id="2.7.11.1" evidence="3"/>
<evidence type="ECO:0000313" key="12">
    <source>
        <dbReference type="Proteomes" id="UP000076744"/>
    </source>
</evidence>
<dbReference type="PROSITE" id="PS00109">
    <property type="entry name" value="PROTEIN_KINASE_TYR"/>
    <property type="match status" value="1"/>
</dbReference>
<dbReference type="EMBL" id="AZHB01000069">
    <property type="protein sequence ID" value="OAA41834.1"/>
    <property type="molecule type" value="Genomic_DNA"/>
</dbReference>
<dbReference type="InterPro" id="IPR000719">
    <property type="entry name" value="Prot_kinase_dom"/>
</dbReference>
<accession>A0A167D1C8</accession>
<reference evidence="11 12" key="1">
    <citation type="journal article" date="2016" name="Genome Biol. Evol.">
        <title>Divergent and convergent evolution of fungal pathogenicity.</title>
        <authorList>
            <person name="Shang Y."/>
            <person name="Xiao G."/>
            <person name="Zheng P."/>
            <person name="Cen K."/>
            <person name="Zhan S."/>
            <person name="Wang C."/>
        </authorList>
    </citation>
    <scope>NUCLEOTIDE SEQUENCE [LARGE SCALE GENOMIC DNA]</scope>
    <source>
        <strain evidence="11 12">ARSEF 2679</strain>
    </source>
</reference>
<dbReference type="Gene3D" id="1.10.510.10">
    <property type="entry name" value="Transferase(Phosphotransferase) domain 1"/>
    <property type="match status" value="1"/>
</dbReference>
<dbReference type="AlphaFoldDB" id="A0A167D1C8"/>
<dbReference type="PROSITE" id="PS50011">
    <property type="entry name" value="PROTEIN_KINASE_DOM"/>
    <property type="match status" value="1"/>
</dbReference>
<evidence type="ECO:0000256" key="2">
    <source>
        <dbReference type="ARBA" id="ARBA00011534"/>
    </source>
</evidence>
<name>A0A167D1C8_CORFA</name>
<keyword evidence="11" id="KW-0808">Transferase</keyword>
<evidence type="ECO:0000256" key="7">
    <source>
        <dbReference type="ARBA" id="ARBA00033194"/>
    </source>
</evidence>
<comment type="caution">
    <text evidence="11">The sequence shown here is derived from an EMBL/GenBank/DDBJ whole genome shotgun (WGS) entry which is preliminary data.</text>
</comment>
<dbReference type="InterPro" id="IPR008266">
    <property type="entry name" value="Tyr_kinase_AS"/>
</dbReference>
<dbReference type="Pfam" id="PF07714">
    <property type="entry name" value="PK_Tyr_Ser-Thr"/>
    <property type="match status" value="1"/>
</dbReference>
<comment type="subunit">
    <text evidence="2">Component of the EKC/KEOPS complex composed of at least BUD32, CGI121, GON7, KAE1 and PCC1; the whole complex dimerizes.</text>
</comment>
<evidence type="ECO:0000313" key="11">
    <source>
        <dbReference type="EMBL" id="OAA41834.1"/>
    </source>
</evidence>
<dbReference type="InterPro" id="IPR001245">
    <property type="entry name" value="Ser-Thr/Tyr_kinase_cat_dom"/>
</dbReference>
<evidence type="ECO:0000256" key="6">
    <source>
        <dbReference type="ARBA" id="ARBA00030980"/>
    </source>
</evidence>